<evidence type="ECO:0000256" key="2">
    <source>
        <dbReference type="SAM" id="Phobius"/>
    </source>
</evidence>
<feature type="transmembrane region" description="Helical" evidence="2">
    <location>
        <begin position="700"/>
        <end position="719"/>
    </location>
</feature>
<feature type="transmembrane region" description="Helical" evidence="2">
    <location>
        <begin position="78"/>
        <end position="98"/>
    </location>
</feature>
<dbReference type="EMBL" id="VULT01000005">
    <property type="protein sequence ID" value="MSS16974.1"/>
    <property type="molecule type" value="Genomic_DNA"/>
</dbReference>
<dbReference type="Pfam" id="PF11028">
    <property type="entry name" value="TMEM260-like"/>
    <property type="match status" value="1"/>
</dbReference>
<feature type="transmembrane region" description="Helical" evidence="2">
    <location>
        <begin position="589"/>
        <end position="605"/>
    </location>
</feature>
<feature type="transmembrane region" description="Helical" evidence="2">
    <location>
        <begin position="259"/>
        <end position="280"/>
    </location>
</feature>
<feature type="transmembrane region" description="Helical" evidence="2">
    <location>
        <begin position="338"/>
        <end position="359"/>
    </location>
</feature>
<dbReference type="RefSeq" id="WP_154327621.1">
    <property type="nucleotide sequence ID" value="NZ_CP045696.1"/>
</dbReference>
<dbReference type="Proteomes" id="UP000483362">
    <property type="component" value="Unassembled WGS sequence"/>
</dbReference>
<dbReference type="PANTHER" id="PTHR16214:SF3">
    <property type="entry name" value="TRANSMEMBRANE PROTEIN 260"/>
    <property type="match status" value="1"/>
</dbReference>
<evidence type="ECO:0000313" key="3">
    <source>
        <dbReference type="EMBL" id="MSS16974.1"/>
    </source>
</evidence>
<sequence>MKKYNIINNTLGWIIFAVAAFTYLSTIEPTASYWDCPEFVAQAFKSEVGHPPGNPIFILAGRFAANFAGGDVMKVAKCVNAMSALLSAATILLLFWTITHLVKRLVVRDGEDDKMSLAQYLVVMGSGVCGALAYTWSDTFWFSAVEAEVYAFSSFCTALVFWLILKWENRASEPQSDRWIILIAYVFGFSLGVHLLNLLCIPAIALVFYYRNYKNTTVTGSLITLAISFAVIVLILWGLEPGFVELGGYFDYFFVNVLGVPYNVGVVVYAVLTLAAFGWCIYELHRGGSDKAISWSFFLSIFMSGIPFIGESMFIPVVILVALGLYLFRFMKKVPVRIFSNVILSILMIFIGFTCYSLIIVRSNANTPLDENSPNSMFALSGYLSRDQYGKTPLLYGQVYTATTPQYQSDENGRATARMTKGAKQYTRVVKTHAGEPDRYIMKGYNGDLVYPREMCMLFPRVWSAQHTDYYNSYFNVQENPFDNVLATIVVDADGNPDTRFQQSQQLLPRPSFADNLDFFFGYQLNYMYFRYFMWNFAGRQNDIQGLNGQSGDVTRGNWISGIPAIDNARLGDQSLMPTDYTTGNKGHNVFYCLPLLLGIIGLLWQAFAGKRGIEQFWVVFFLFFMTGIAIVLYLNQPPLQPRERDYAYAGSFYAFAIWIGMGVAGLWRAAVWLLTKGKKAKTENEAAQIDRQASSSTPALAMAVVAAVIGLLVPLQMVSQTWDDHDRSNRYACHDFGMNYLSSVAPNGIIFTNGDNDTFPLWYLQEVEGYRTDVRVVNLSYLATDWYISQMQRAAYQSKPLPMLAGPTTYAYDSRQGNLIDGGDTDTKMSVDQALTKDYSDNSDTSDDGHVTGHLPSGNLYIPANVDAAVAAGIIKKSQADQAQSNIDIDLLAAHRGEPTIQLTSSDLMALDIINASIKGGWKRPCYFACTVDNRLYTVYSPYLQNTGMAYQITPLRTQSMGQDPVCNTDTMYRNVTERFRWGGLDQPDAEKKLYLDETVRRMVSTTRSQMINLAGDLANEADTFKLAGDKARAQQRVKMALNVLDLMVKKMPERVCPYSFVIFNDSYISAKMAMSQVYEQLSKTASRPDLHSKAVALLEQDAMRYSQWLKFEASLPEGLGMCDQDRNVCNAFYPQLMMYYKQINAGGYNALLQKLRAHGVNTNQVEYNIKALLRQQQQYQQQSMIEAQRAAAAAVDSTAPQGQNMPGQGGDQDGNSNPLMGLQGMPGGSGEGDDQRQ</sequence>
<name>A0A6L5XDN1_9BACT</name>
<evidence type="ECO:0000313" key="4">
    <source>
        <dbReference type="Proteomes" id="UP000483362"/>
    </source>
</evidence>
<dbReference type="InterPro" id="IPR052724">
    <property type="entry name" value="GT117_domain-containing"/>
</dbReference>
<keyword evidence="4" id="KW-1185">Reference proteome</keyword>
<feature type="transmembrane region" description="Helical" evidence="2">
    <location>
        <begin position="6"/>
        <end position="24"/>
    </location>
</feature>
<proteinExistence type="predicted"/>
<reference evidence="3 4" key="1">
    <citation type="submission" date="2019-08" db="EMBL/GenBank/DDBJ databases">
        <title>In-depth cultivation of the pig gut microbiome towards novel bacterial diversity and tailored functional studies.</title>
        <authorList>
            <person name="Wylensek D."/>
            <person name="Hitch T.C.A."/>
            <person name="Clavel T."/>
        </authorList>
    </citation>
    <scope>NUCLEOTIDE SEQUENCE [LARGE SCALE GENOMIC DNA]</scope>
    <source>
        <strain evidence="3 4">Oil-RF-744-WCA-WT-10</strain>
    </source>
</reference>
<dbReference type="PANTHER" id="PTHR16214">
    <property type="entry name" value="TRANSMEMBRANE PROTEIN 260"/>
    <property type="match status" value="1"/>
</dbReference>
<feature type="transmembrane region" description="Helical" evidence="2">
    <location>
        <begin position="118"/>
        <end position="137"/>
    </location>
</feature>
<dbReference type="AlphaFoldDB" id="A0A6L5XDN1"/>
<dbReference type="InterPro" id="IPR021280">
    <property type="entry name" value="TMEM260-like"/>
</dbReference>
<feature type="transmembrane region" description="Helical" evidence="2">
    <location>
        <begin position="222"/>
        <end position="239"/>
    </location>
</feature>
<feature type="region of interest" description="Disordered" evidence="1">
    <location>
        <begin position="1193"/>
        <end position="1239"/>
    </location>
</feature>
<protein>
    <submittedName>
        <fullName evidence="3">DUF2723 domain-containing protein</fullName>
    </submittedName>
</protein>
<comment type="caution">
    <text evidence="3">The sequence shown here is derived from an EMBL/GenBank/DDBJ whole genome shotgun (WGS) entry which is preliminary data.</text>
</comment>
<feature type="transmembrane region" description="Helical" evidence="2">
    <location>
        <begin position="647"/>
        <end position="675"/>
    </location>
</feature>
<feature type="transmembrane region" description="Helical" evidence="2">
    <location>
        <begin position="149"/>
        <end position="167"/>
    </location>
</feature>
<feature type="transmembrane region" description="Helical" evidence="2">
    <location>
        <begin position="292"/>
        <end position="308"/>
    </location>
</feature>
<evidence type="ECO:0000256" key="1">
    <source>
        <dbReference type="SAM" id="MobiDB-lite"/>
    </source>
</evidence>
<feature type="transmembrane region" description="Helical" evidence="2">
    <location>
        <begin position="314"/>
        <end position="331"/>
    </location>
</feature>
<feature type="transmembrane region" description="Helical" evidence="2">
    <location>
        <begin position="617"/>
        <end position="635"/>
    </location>
</feature>
<gene>
    <name evidence="3" type="ORF">FYJ29_04230</name>
</gene>
<keyword evidence="2" id="KW-0812">Transmembrane</keyword>
<organism evidence="3 4">
    <name type="scientific">Sodaliphilus pleomorphus</name>
    <dbReference type="NCBI Taxonomy" id="2606626"/>
    <lineage>
        <taxon>Bacteria</taxon>
        <taxon>Pseudomonadati</taxon>
        <taxon>Bacteroidota</taxon>
        <taxon>Bacteroidia</taxon>
        <taxon>Bacteroidales</taxon>
        <taxon>Muribaculaceae</taxon>
        <taxon>Sodaliphilus</taxon>
    </lineage>
</organism>
<accession>A0A6L5XDN1</accession>
<keyword evidence="2" id="KW-0472">Membrane</keyword>
<keyword evidence="2" id="KW-1133">Transmembrane helix</keyword>
<feature type="transmembrane region" description="Helical" evidence="2">
    <location>
        <begin position="179"/>
        <end position="210"/>
    </location>
</feature>